<keyword evidence="2" id="KW-0813">Transport</keyword>
<comment type="subcellular location">
    <subcellularLocation>
        <location evidence="1">Cell membrane</location>
    </subcellularLocation>
</comment>
<dbReference type="OrthoDB" id="9787902at2"/>
<accession>A0A239BU40</accession>
<dbReference type="RefSeq" id="WP_089281909.1">
    <property type="nucleotide sequence ID" value="NZ_FZOJ01000004.1"/>
</dbReference>
<evidence type="ECO:0000256" key="3">
    <source>
        <dbReference type="ARBA" id="ARBA00022475"/>
    </source>
</evidence>
<evidence type="ECO:0000256" key="2">
    <source>
        <dbReference type="ARBA" id="ARBA00022448"/>
    </source>
</evidence>
<dbReference type="GO" id="GO:0043190">
    <property type="term" value="C:ATP-binding cassette (ABC) transporter complex"/>
    <property type="evidence" value="ECO:0007669"/>
    <property type="project" value="InterPro"/>
</dbReference>
<keyword evidence="4" id="KW-0472">Membrane</keyword>
<dbReference type="Proteomes" id="UP000198304">
    <property type="component" value="Unassembled WGS sequence"/>
</dbReference>
<dbReference type="Gene3D" id="3.40.190.100">
    <property type="entry name" value="Glycine betaine-binding periplasmic protein, domain 2"/>
    <property type="match status" value="1"/>
</dbReference>
<dbReference type="PROSITE" id="PS51257">
    <property type="entry name" value="PROKAR_LIPOPROTEIN"/>
    <property type="match status" value="1"/>
</dbReference>
<dbReference type="EMBL" id="FZOJ01000004">
    <property type="protein sequence ID" value="SNS11142.1"/>
    <property type="molecule type" value="Genomic_DNA"/>
</dbReference>
<gene>
    <name evidence="8" type="ORF">SAMN05446037_1004126</name>
</gene>
<feature type="domain" description="ABC-type glycine betaine transport system substrate-binding" evidence="7">
    <location>
        <begin position="38"/>
        <end position="281"/>
    </location>
</feature>
<keyword evidence="9" id="KW-1185">Reference proteome</keyword>
<feature type="chain" id="PRO_5038859067" evidence="6">
    <location>
        <begin position="22"/>
        <end position="292"/>
    </location>
</feature>
<evidence type="ECO:0000313" key="8">
    <source>
        <dbReference type="EMBL" id="SNS11142.1"/>
    </source>
</evidence>
<dbReference type="GO" id="GO:0015871">
    <property type="term" value="P:choline transport"/>
    <property type="evidence" value="ECO:0007669"/>
    <property type="project" value="TreeGrafter"/>
</dbReference>
<name>A0A239BU40_9FIRM</name>
<dbReference type="InterPro" id="IPR007210">
    <property type="entry name" value="ABC_Gly_betaine_transp_sub-bd"/>
</dbReference>
<evidence type="ECO:0000256" key="5">
    <source>
        <dbReference type="SAM" id="Coils"/>
    </source>
</evidence>
<dbReference type="PANTHER" id="PTHR47737:SF1">
    <property type="entry name" value="GLYCINE BETAINE_PROLINE BETAINE TRANSPORT SYSTEM PERMEASE PROTEIN PROW"/>
    <property type="match status" value="1"/>
</dbReference>
<evidence type="ECO:0000256" key="6">
    <source>
        <dbReference type="SAM" id="SignalP"/>
    </source>
</evidence>
<dbReference type="SUPFAM" id="SSF53850">
    <property type="entry name" value="Periplasmic binding protein-like II"/>
    <property type="match status" value="1"/>
</dbReference>
<keyword evidence="3" id="KW-1003">Cell membrane</keyword>
<keyword evidence="6" id="KW-0732">Signal</keyword>
<evidence type="ECO:0000256" key="1">
    <source>
        <dbReference type="ARBA" id="ARBA00004236"/>
    </source>
</evidence>
<protein>
    <submittedName>
        <fullName evidence="8">Glycine betaine/proline transport system substrate-binding protein</fullName>
    </submittedName>
</protein>
<dbReference type="Gene3D" id="3.40.190.10">
    <property type="entry name" value="Periplasmic binding protein-like II"/>
    <property type="match status" value="1"/>
</dbReference>
<feature type="coiled-coil region" evidence="5">
    <location>
        <begin position="247"/>
        <end position="277"/>
    </location>
</feature>
<evidence type="ECO:0000259" key="7">
    <source>
        <dbReference type="Pfam" id="PF04069"/>
    </source>
</evidence>
<dbReference type="CDD" id="cd13639">
    <property type="entry name" value="PBP2_OpuAC_like"/>
    <property type="match status" value="1"/>
</dbReference>
<dbReference type="GO" id="GO:0031460">
    <property type="term" value="P:glycine betaine transport"/>
    <property type="evidence" value="ECO:0007669"/>
    <property type="project" value="TreeGrafter"/>
</dbReference>
<evidence type="ECO:0000256" key="4">
    <source>
        <dbReference type="ARBA" id="ARBA00023136"/>
    </source>
</evidence>
<dbReference type="PANTHER" id="PTHR47737">
    <property type="entry name" value="GLYCINE BETAINE/PROLINE BETAINE TRANSPORT SYSTEM PERMEASE PROTEIN PROW"/>
    <property type="match status" value="1"/>
</dbReference>
<organism evidence="8 9">
    <name type="scientific">Anaerovirgula multivorans</name>
    <dbReference type="NCBI Taxonomy" id="312168"/>
    <lineage>
        <taxon>Bacteria</taxon>
        <taxon>Bacillati</taxon>
        <taxon>Bacillota</taxon>
        <taxon>Clostridia</taxon>
        <taxon>Peptostreptococcales</taxon>
        <taxon>Natronincolaceae</taxon>
        <taxon>Anaerovirgula</taxon>
    </lineage>
</organism>
<keyword evidence="5" id="KW-0175">Coiled coil</keyword>
<dbReference type="Pfam" id="PF04069">
    <property type="entry name" value="OpuAC"/>
    <property type="match status" value="1"/>
</dbReference>
<evidence type="ECO:0000313" key="9">
    <source>
        <dbReference type="Proteomes" id="UP000198304"/>
    </source>
</evidence>
<dbReference type="AlphaFoldDB" id="A0A239BU40"/>
<feature type="signal peptide" evidence="6">
    <location>
        <begin position="1"/>
        <end position="21"/>
    </location>
</feature>
<dbReference type="GO" id="GO:0015226">
    <property type="term" value="F:carnitine transmembrane transporter activity"/>
    <property type="evidence" value="ECO:0007669"/>
    <property type="project" value="TreeGrafter"/>
</dbReference>
<sequence length="292" mass="33231">MIVRKKLVLGVIMIILSLAVAGCGGESEEQAPTDEKPTIAIGEVPYPHEWVPANIIKHVAEELGYSTEMVEGDIGFMFLGLAQGDIHIFPDVWLPTLHKTYIDRYEDQIQLTGILYENIDMGWAVPSYVDIDSIDQLKDRADEFNNRIIGIEPSAGMMVTSMETIEAYGLDEFELLEGSTPAMLAEVEKAIQQEEPIVFLAWRPHTMFTRYDIKLLEDPEGIWVLDDAITGVYPELEEIAPDLYEFVQNFEIDIQEIEGMLEEMELNDRDIEELTKEWIEENRDKVDAMLGN</sequence>
<dbReference type="GO" id="GO:0005275">
    <property type="term" value="F:amine transmembrane transporter activity"/>
    <property type="evidence" value="ECO:0007669"/>
    <property type="project" value="TreeGrafter"/>
</dbReference>
<reference evidence="8 9" key="1">
    <citation type="submission" date="2017-06" db="EMBL/GenBank/DDBJ databases">
        <authorList>
            <person name="Kim H.J."/>
            <person name="Triplett B.A."/>
        </authorList>
    </citation>
    <scope>NUCLEOTIDE SEQUENCE [LARGE SCALE GENOMIC DNA]</scope>
    <source>
        <strain evidence="8 9">SCA</strain>
    </source>
</reference>
<proteinExistence type="predicted"/>